<sequence length="25" mass="3036">MEDPVVNSKYEELQRRLNDFYTAMS</sequence>
<feature type="non-terminal residue" evidence="1">
    <location>
        <position position="1"/>
    </location>
</feature>
<accession>A0A8J2JFL4</accession>
<dbReference type="EMBL" id="CAJVCH010060108">
    <property type="protein sequence ID" value="CAG7719275.1"/>
    <property type="molecule type" value="Genomic_DNA"/>
</dbReference>
<proteinExistence type="predicted"/>
<dbReference type="AlphaFoldDB" id="A0A8J2JFL4"/>
<dbReference type="Proteomes" id="UP000708208">
    <property type="component" value="Unassembled WGS sequence"/>
</dbReference>
<comment type="caution">
    <text evidence="1">The sequence shown here is derived from an EMBL/GenBank/DDBJ whole genome shotgun (WGS) entry which is preliminary data.</text>
</comment>
<gene>
    <name evidence="1" type="ORF">AFUS01_LOCUS8608</name>
</gene>
<evidence type="ECO:0000313" key="2">
    <source>
        <dbReference type="Proteomes" id="UP000708208"/>
    </source>
</evidence>
<protein>
    <submittedName>
        <fullName evidence="1">Uncharacterized protein</fullName>
    </submittedName>
</protein>
<keyword evidence="2" id="KW-1185">Reference proteome</keyword>
<name>A0A8J2JFL4_9HEXA</name>
<organism evidence="1 2">
    <name type="scientific">Allacma fusca</name>
    <dbReference type="NCBI Taxonomy" id="39272"/>
    <lineage>
        <taxon>Eukaryota</taxon>
        <taxon>Metazoa</taxon>
        <taxon>Ecdysozoa</taxon>
        <taxon>Arthropoda</taxon>
        <taxon>Hexapoda</taxon>
        <taxon>Collembola</taxon>
        <taxon>Symphypleona</taxon>
        <taxon>Sminthuridae</taxon>
        <taxon>Allacma</taxon>
    </lineage>
</organism>
<evidence type="ECO:0000313" key="1">
    <source>
        <dbReference type="EMBL" id="CAG7719275.1"/>
    </source>
</evidence>
<reference evidence="1" key="1">
    <citation type="submission" date="2021-06" db="EMBL/GenBank/DDBJ databases">
        <authorList>
            <person name="Hodson N. C."/>
            <person name="Mongue J. A."/>
            <person name="Jaron S. K."/>
        </authorList>
    </citation>
    <scope>NUCLEOTIDE SEQUENCE</scope>
</reference>